<feature type="transmembrane region" description="Helical" evidence="8">
    <location>
        <begin position="356"/>
        <end position="377"/>
    </location>
</feature>
<feature type="transmembrane region" description="Helical" evidence="8">
    <location>
        <begin position="398"/>
        <end position="421"/>
    </location>
</feature>
<evidence type="ECO:0000313" key="10">
    <source>
        <dbReference type="EMBL" id="TQL73687.1"/>
    </source>
</evidence>
<protein>
    <submittedName>
        <fullName evidence="10">RND superfamily putative drug exporter</fullName>
    </submittedName>
</protein>
<evidence type="ECO:0000256" key="3">
    <source>
        <dbReference type="ARBA" id="ARBA00022692"/>
    </source>
</evidence>
<reference evidence="10 11" key="1">
    <citation type="submission" date="2019-06" db="EMBL/GenBank/DDBJ databases">
        <title>Sequencing the genomes of 1000 actinobacteria strains.</title>
        <authorList>
            <person name="Klenk H.-P."/>
        </authorList>
    </citation>
    <scope>NUCLEOTIDE SEQUENCE [LARGE SCALE GENOMIC DNA]</scope>
    <source>
        <strain evidence="10 11">DSM 24083</strain>
    </source>
</reference>
<gene>
    <name evidence="10" type="ORF">FB556_0129</name>
</gene>
<keyword evidence="3 8" id="KW-0812">Transmembrane</keyword>
<dbReference type="PANTHER" id="PTHR33406">
    <property type="entry name" value="MEMBRANE PROTEIN MJ1562-RELATED"/>
    <property type="match status" value="1"/>
</dbReference>
<evidence type="ECO:0000256" key="4">
    <source>
        <dbReference type="ARBA" id="ARBA00022989"/>
    </source>
</evidence>
<feature type="region of interest" description="Disordered" evidence="7">
    <location>
        <begin position="849"/>
        <end position="869"/>
    </location>
</feature>
<evidence type="ECO:0000256" key="8">
    <source>
        <dbReference type="SAM" id="Phobius"/>
    </source>
</evidence>
<dbReference type="Proteomes" id="UP000319746">
    <property type="component" value="Unassembled WGS sequence"/>
</dbReference>
<dbReference type="Gene3D" id="1.20.1640.10">
    <property type="entry name" value="Multidrug efflux transporter AcrB transmembrane domain"/>
    <property type="match status" value="2"/>
</dbReference>
<keyword evidence="5 8" id="KW-0472">Membrane</keyword>
<feature type="transmembrane region" description="Helical" evidence="8">
    <location>
        <begin position="330"/>
        <end position="350"/>
    </location>
</feature>
<feature type="transmembrane region" description="Helical" evidence="8">
    <location>
        <begin position="300"/>
        <end position="323"/>
    </location>
</feature>
<comment type="caution">
    <text evidence="10">The sequence shown here is derived from an EMBL/GenBank/DDBJ whole genome shotgun (WGS) entry which is preliminary data.</text>
</comment>
<dbReference type="SUPFAM" id="SSF82866">
    <property type="entry name" value="Multidrug efflux transporter AcrB transmembrane domain"/>
    <property type="match status" value="2"/>
</dbReference>
<feature type="transmembrane region" description="Helical" evidence="8">
    <location>
        <begin position="673"/>
        <end position="694"/>
    </location>
</feature>
<dbReference type="InterPro" id="IPR050545">
    <property type="entry name" value="Mycobact_MmpL"/>
</dbReference>
<feature type="transmembrane region" description="Helical" evidence="8">
    <location>
        <begin position="755"/>
        <end position="778"/>
    </location>
</feature>
<accession>A0A543AM76</accession>
<evidence type="ECO:0000256" key="2">
    <source>
        <dbReference type="ARBA" id="ARBA00022475"/>
    </source>
</evidence>
<dbReference type="AlphaFoldDB" id="A0A543AM76"/>
<evidence type="ECO:0000259" key="9">
    <source>
        <dbReference type="PROSITE" id="PS50156"/>
    </source>
</evidence>
<keyword evidence="6" id="KW-0175">Coiled coil</keyword>
<dbReference type="InterPro" id="IPR000731">
    <property type="entry name" value="SSD"/>
</dbReference>
<comment type="subcellular location">
    <subcellularLocation>
        <location evidence="1">Cell membrane</location>
        <topology evidence="1">Multi-pass membrane protein</topology>
    </subcellularLocation>
</comment>
<keyword evidence="4 8" id="KW-1133">Transmembrane helix</keyword>
<dbReference type="InterPro" id="IPR004869">
    <property type="entry name" value="MMPL_dom"/>
</dbReference>
<feature type="transmembrane region" description="Helical" evidence="8">
    <location>
        <begin position="784"/>
        <end position="803"/>
    </location>
</feature>
<feature type="transmembrane region" description="Helical" evidence="8">
    <location>
        <begin position="20"/>
        <end position="42"/>
    </location>
</feature>
<evidence type="ECO:0000256" key="1">
    <source>
        <dbReference type="ARBA" id="ARBA00004651"/>
    </source>
</evidence>
<feature type="domain" description="SSD" evidence="9">
    <location>
        <begin position="330"/>
        <end position="455"/>
    </location>
</feature>
<name>A0A543AM76_9MICC</name>
<feature type="transmembrane region" description="Helical" evidence="8">
    <location>
        <begin position="490"/>
        <end position="509"/>
    </location>
</feature>
<proteinExistence type="predicted"/>
<feature type="transmembrane region" description="Helical" evidence="8">
    <location>
        <begin position="647"/>
        <end position="666"/>
    </location>
</feature>
<dbReference type="GO" id="GO:0005886">
    <property type="term" value="C:plasma membrane"/>
    <property type="evidence" value="ECO:0007669"/>
    <property type="project" value="UniProtKB-SubCell"/>
</dbReference>
<dbReference type="OrthoDB" id="7051771at2"/>
<evidence type="ECO:0000313" key="11">
    <source>
        <dbReference type="Proteomes" id="UP000319746"/>
    </source>
</evidence>
<sequence>MAKLLYRLGLGAAKRPLAVIFSWLVMLAIAAAAFLTFGGTLVSTIDIPGTPTAQTTDRLQEEFPDAARGTGNVVFQTVDGSELSTDQREAITTVLEDAGEVDGVAEVIDPFATEAELAEQQQQLTEGRQELKVAGQQLASAPAQLEAAQEELDAAAAELEAAQEQLDAGKHQALGAGLPEAAVEQQFATQQAQLDAAVEELEAGREQLAEERTNYEEGRAEYEEGQELVELGDRLLTTTNDYSVVSADGSAAIGTVQFVDQDMDVSTEIREAVVTTFTDAQIDGVDILPSQELSMAVPQVLGWAEVVGLVIAGIVLVVMLGTFITAGLPLLNALVGVGVGALAAMAFSSVVEMSSVTPVLGVMLGLAVGIDYALFIVHRHRTQLKTGMEIRHSIAMANGTSGNAVVFAGSTVVIALLALNLTGIPFLGLMGTVGGFVVVIAVLVAITLTPAMLSLLGHRALSKRERRQLNERADRTGVTKTLQPMSTARAVFTAIGTIAVLALIAIPVFSMRLGIPDGSAEAPDTSEYQAYAAQAEHFGAGRNAPIIAVADIPADLDQTDLLTTTVEQAEQIAALDEVEHVVPVGENEAGDILMYQIIPVHDANHEATVNLVYQLRDLDPAGEVTNLALAGHATGVIDISDALAEVLPLYLGVVVGLSLLIMVLVFRSLVVPLIASGGFVLSVGAAMGAVVAIYQWGWLGDIFMVHNPAPVLSFLPTIMIGVLFGLAMDYQLFISSGMREAYAHGTEARLAVQKGFVQGRAVVAAAAIIMVSVFGGFVYADDSYIRPIGFGLAIGVLFDAFLVRMLMVPALMHLLGPAAWYLPKWLDRILPDVDVEGAKLAELNTTDDAGRHADETATDTPVTTSRRKV</sequence>
<evidence type="ECO:0000256" key="5">
    <source>
        <dbReference type="ARBA" id="ARBA00023136"/>
    </source>
</evidence>
<dbReference type="EMBL" id="VFOU01000001">
    <property type="protein sequence ID" value="TQL73687.1"/>
    <property type="molecule type" value="Genomic_DNA"/>
</dbReference>
<keyword evidence="11" id="KW-1185">Reference proteome</keyword>
<dbReference type="PANTHER" id="PTHR33406:SF13">
    <property type="entry name" value="MEMBRANE PROTEIN YDFJ"/>
    <property type="match status" value="1"/>
</dbReference>
<feature type="transmembrane region" description="Helical" evidence="8">
    <location>
        <begin position="433"/>
        <end position="457"/>
    </location>
</feature>
<organism evidence="10 11">
    <name type="scientific">Enteractinococcus coprophilus</name>
    <dbReference type="NCBI Taxonomy" id="1027633"/>
    <lineage>
        <taxon>Bacteria</taxon>
        <taxon>Bacillati</taxon>
        <taxon>Actinomycetota</taxon>
        <taxon>Actinomycetes</taxon>
        <taxon>Micrococcales</taxon>
        <taxon>Micrococcaceae</taxon>
    </lineage>
</organism>
<keyword evidence="2" id="KW-1003">Cell membrane</keyword>
<dbReference type="PROSITE" id="PS50156">
    <property type="entry name" value="SSD"/>
    <property type="match status" value="1"/>
</dbReference>
<evidence type="ECO:0000256" key="7">
    <source>
        <dbReference type="SAM" id="MobiDB-lite"/>
    </source>
</evidence>
<feature type="compositionally biased region" description="Polar residues" evidence="7">
    <location>
        <begin position="858"/>
        <end position="869"/>
    </location>
</feature>
<dbReference type="Pfam" id="PF03176">
    <property type="entry name" value="MMPL"/>
    <property type="match status" value="2"/>
</dbReference>
<feature type="transmembrane region" description="Helical" evidence="8">
    <location>
        <begin position="714"/>
        <end position="734"/>
    </location>
</feature>
<feature type="coiled-coil region" evidence="6">
    <location>
        <begin position="117"/>
        <end position="225"/>
    </location>
</feature>
<dbReference type="RefSeq" id="WP_141863804.1">
    <property type="nucleotide sequence ID" value="NZ_BAABAN010000017.1"/>
</dbReference>
<evidence type="ECO:0000256" key="6">
    <source>
        <dbReference type="SAM" id="Coils"/>
    </source>
</evidence>